<evidence type="ECO:0008006" key="3">
    <source>
        <dbReference type="Google" id="ProtNLM"/>
    </source>
</evidence>
<evidence type="ECO:0000313" key="1">
    <source>
        <dbReference type="EMBL" id="KAL3838355.1"/>
    </source>
</evidence>
<comment type="caution">
    <text evidence="1">The sequence shown here is derived from an EMBL/GenBank/DDBJ whole genome shotgun (WGS) entry which is preliminary data.</text>
</comment>
<dbReference type="InterPro" id="IPR036038">
    <property type="entry name" value="Aminotransferase-like"/>
</dbReference>
<gene>
    <name evidence="1" type="ORF">ACJIZ3_022946</name>
</gene>
<protein>
    <recommendedName>
        <fullName evidence="3">Branched-chain-amino-acid aminotransferase</fullName>
    </recommendedName>
</protein>
<dbReference type="Proteomes" id="UP001634393">
    <property type="component" value="Unassembled WGS sequence"/>
</dbReference>
<dbReference type="SUPFAM" id="SSF56752">
    <property type="entry name" value="D-aminoacid aminotransferase-like PLP-dependent enzymes"/>
    <property type="match status" value="1"/>
</dbReference>
<dbReference type="AlphaFoldDB" id="A0ABD3TMU0"/>
<keyword evidence="2" id="KW-1185">Reference proteome</keyword>
<sequence length="375" mass="42042">MSHGNRFLFQNGVVSPAAETPPVAAFLEAHSGAYTTTRTHNNGSQLLFWERHVQRLSNSIQLLLKSNPNLLFDKHRIHNAQFSELSNRAIMWDSVVRCLLHNSMRKVVPIVLKERKFGEELAIAMLVSGKSENVDSLEDGFDEDRVYEVLDVYMHVGGYVPGVRGNGARLAVVGRGRNFANAKYSDWVRLRKPLEKLRPPLVTELLLSNDGDQILEGCLTNFFVVCLKENDGDTNTAEQNGLGTLRSIEVQTAPLSNGVLPGVIRQVIKDICLKIGIPFREVAPSWSQRDLWTEAFITNSLRLIQHVETIQVPDTWNSVESKTLEEINWVEKHFENAPGRITLIFQKEILGRASLETFPVASFEDGGLQSNLSSL</sequence>
<evidence type="ECO:0000313" key="2">
    <source>
        <dbReference type="Proteomes" id="UP001634393"/>
    </source>
</evidence>
<dbReference type="EMBL" id="JBJXBP010000003">
    <property type="protein sequence ID" value="KAL3838355.1"/>
    <property type="molecule type" value="Genomic_DNA"/>
</dbReference>
<dbReference type="PANTHER" id="PTHR47703:SF2">
    <property type="entry name" value="D-AMINOACID AMINOTRANSFERASE-LIKE PLP-DEPENDENT ENZYMES SUPERFAMILY PROTEIN"/>
    <property type="match status" value="1"/>
</dbReference>
<dbReference type="InterPro" id="IPR043132">
    <property type="entry name" value="BCAT-like_C"/>
</dbReference>
<dbReference type="InterPro" id="IPR001544">
    <property type="entry name" value="Aminotrans_IV"/>
</dbReference>
<name>A0ABD3TMU0_9LAMI</name>
<reference evidence="1 2" key="1">
    <citation type="submission" date="2024-12" db="EMBL/GenBank/DDBJ databases">
        <title>The unique morphological basis and parallel evolutionary history of personate flowers in Penstemon.</title>
        <authorList>
            <person name="Depatie T.H."/>
            <person name="Wessinger C.A."/>
        </authorList>
    </citation>
    <scope>NUCLEOTIDE SEQUENCE [LARGE SCALE GENOMIC DNA]</scope>
    <source>
        <strain evidence="1">WTNN_2</strain>
        <tissue evidence="1">Leaf</tissue>
    </source>
</reference>
<dbReference type="PANTHER" id="PTHR47703">
    <property type="entry name" value="D-AMINOACID AMINOTRANSFERASE-LIKE PLP-DEPENDENT ENZYMES SUPERFAMILY PROTEIN"/>
    <property type="match status" value="1"/>
</dbReference>
<dbReference type="Pfam" id="PF01063">
    <property type="entry name" value="Aminotran_4"/>
    <property type="match status" value="1"/>
</dbReference>
<accession>A0ABD3TMU0</accession>
<organism evidence="1 2">
    <name type="scientific">Penstemon smallii</name>
    <dbReference type="NCBI Taxonomy" id="265156"/>
    <lineage>
        <taxon>Eukaryota</taxon>
        <taxon>Viridiplantae</taxon>
        <taxon>Streptophyta</taxon>
        <taxon>Embryophyta</taxon>
        <taxon>Tracheophyta</taxon>
        <taxon>Spermatophyta</taxon>
        <taxon>Magnoliopsida</taxon>
        <taxon>eudicotyledons</taxon>
        <taxon>Gunneridae</taxon>
        <taxon>Pentapetalae</taxon>
        <taxon>asterids</taxon>
        <taxon>lamiids</taxon>
        <taxon>Lamiales</taxon>
        <taxon>Plantaginaceae</taxon>
        <taxon>Cheloneae</taxon>
        <taxon>Penstemon</taxon>
    </lineage>
</organism>
<dbReference type="Gene3D" id="3.20.10.10">
    <property type="entry name" value="D-amino Acid Aminotransferase, subunit A, domain 2"/>
    <property type="match status" value="1"/>
</dbReference>
<proteinExistence type="predicted"/>